<dbReference type="PATRIC" id="fig|1158612.3.peg.108"/>
<organism evidence="2 3">
    <name type="scientific">Enterococcus caccae ATCC BAA-1240</name>
    <dbReference type="NCBI Taxonomy" id="1158612"/>
    <lineage>
        <taxon>Bacteria</taxon>
        <taxon>Bacillati</taxon>
        <taxon>Bacillota</taxon>
        <taxon>Bacilli</taxon>
        <taxon>Lactobacillales</taxon>
        <taxon>Enterococcaceae</taxon>
        <taxon>Enterococcus</taxon>
    </lineage>
</organism>
<evidence type="ECO:0000313" key="3">
    <source>
        <dbReference type="Proteomes" id="UP000013840"/>
    </source>
</evidence>
<protein>
    <recommendedName>
        <fullName evidence="1">IrrE N-terminal-like domain-containing protein</fullName>
    </recommendedName>
</protein>
<reference evidence="2 3" key="1">
    <citation type="submission" date="2013-02" db="EMBL/GenBank/DDBJ databases">
        <title>The Genome Sequence of Enterococcus caccae BAA-1240.</title>
        <authorList>
            <consortium name="The Broad Institute Genome Sequencing Platform"/>
            <consortium name="The Broad Institute Genome Sequencing Center for Infectious Disease"/>
            <person name="Earl A.M."/>
            <person name="Gilmore M.S."/>
            <person name="Lebreton F."/>
            <person name="Walker B."/>
            <person name="Young S.K."/>
            <person name="Zeng Q."/>
            <person name="Gargeya S."/>
            <person name="Fitzgerald M."/>
            <person name="Haas B."/>
            <person name="Abouelleil A."/>
            <person name="Alvarado L."/>
            <person name="Arachchi H.M."/>
            <person name="Berlin A.M."/>
            <person name="Chapman S.B."/>
            <person name="Dewar J."/>
            <person name="Goldberg J."/>
            <person name="Griggs A."/>
            <person name="Gujja S."/>
            <person name="Hansen M."/>
            <person name="Howarth C."/>
            <person name="Imamovic A."/>
            <person name="Larimer J."/>
            <person name="McCowan C."/>
            <person name="Murphy C."/>
            <person name="Neiman D."/>
            <person name="Pearson M."/>
            <person name="Priest M."/>
            <person name="Roberts A."/>
            <person name="Saif S."/>
            <person name="Shea T."/>
            <person name="Sisk P."/>
            <person name="Sykes S."/>
            <person name="Wortman J."/>
            <person name="Nusbaum C."/>
            <person name="Birren B."/>
        </authorList>
    </citation>
    <scope>NUCLEOTIDE SEQUENCE [LARGE SCALE GENOMIC DNA]</scope>
    <source>
        <strain evidence="2 3">ATCC BAA-1240</strain>
    </source>
</reference>
<dbReference type="Gene3D" id="1.10.10.2910">
    <property type="match status" value="1"/>
</dbReference>
<feature type="domain" description="IrrE N-terminal-like" evidence="1">
    <location>
        <begin position="54"/>
        <end position="170"/>
    </location>
</feature>
<dbReference type="RefSeq" id="WP_010770317.1">
    <property type="nucleotide sequence ID" value="NZ_KB946332.1"/>
</dbReference>
<comment type="caution">
    <text evidence="2">The sequence shown here is derived from an EMBL/GenBank/DDBJ whole genome shotgun (WGS) entry which is preliminary data.</text>
</comment>
<sequence length="225" mass="26110">MFKCLNEYIDFSVKVNDYITTIMTDNGISCEQYHYSHVWKLIESQGVTIRGFQFKDIASERIAGLFIQDQLETTIGFNQELDEPSKNFAISHELIHYLFHKDEQNQIFFDTTKNMQHSYHQELLEFQANIGASVILIPDSVLCYVLKKGWNSSRIATTFGLSEEMLAVRLIQIMQGNLGFSFQSAKDYTNVIFYAFHSKGRETAAQIATALEYQMKRPKRFIQVR</sequence>
<dbReference type="Proteomes" id="UP000013840">
    <property type="component" value="Unassembled WGS sequence"/>
</dbReference>
<dbReference type="InterPro" id="IPR010359">
    <property type="entry name" value="IrrE_HExxH"/>
</dbReference>
<keyword evidence="3" id="KW-1185">Reference proteome</keyword>
<evidence type="ECO:0000259" key="1">
    <source>
        <dbReference type="Pfam" id="PF06114"/>
    </source>
</evidence>
<dbReference type="Pfam" id="PF06114">
    <property type="entry name" value="Peptidase_M78"/>
    <property type="match status" value="1"/>
</dbReference>
<dbReference type="OrthoDB" id="9816277at2"/>
<dbReference type="AlphaFoldDB" id="R3X9A0"/>
<accession>R3X9A0</accession>
<dbReference type="EMBL" id="AJAU01000003">
    <property type="protein sequence ID" value="EOL50655.1"/>
    <property type="molecule type" value="Genomic_DNA"/>
</dbReference>
<gene>
    <name evidence="2" type="ORF">UC7_00106</name>
</gene>
<proteinExistence type="predicted"/>
<dbReference type="eggNOG" id="COG2856">
    <property type="taxonomic scope" value="Bacteria"/>
</dbReference>
<evidence type="ECO:0000313" key="2">
    <source>
        <dbReference type="EMBL" id="EOL50655.1"/>
    </source>
</evidence>
<name>R3X9A0_9ENTE</name>